<dbReference type="EMBL" id="QPJT01000003">
    <property type="protein sequence ID" value="RCX19336.1"/>
    <property type="molecule type" value="Genomic_DNA"/>
</dbReference>
<reference evidence="1 2" key="1">
    <citation type="submission" date="2018-07" db="EMBL/GenBank/DDBJ databases">
        <title>Genomic Encyclopedia of Type Strains, Phase IV (KMG-IV): sequencing the most valuable type-strain genomes for metagenomic binning, comparative biology and taxonomic classification.</title>
        <authorList>
            <person name="Goeker M."/>
        </authorList>
    </citation>
    <scope>NUCLEOTIDE SEQUENCE [LARGE SCALE GENOMIC DNA]</scope>
    <source>
        <strain evidence="1 2">DSM 27016</strain>
    </source>
</reference>
<dbReference type="InterPro" id="IPR046674">
    <property type="entry name" value="DUF6544"/>
</dbReference>
<keyword evidence="2" id="KW-1185">Reference proteome</keyword>
<dbReference type="Pfam" id="PF20181">
    <property type="entry name" value="DUF6544"/>
    <property type="match status" value="1"/>
</dbReference>
<dbReference type="Proteomes" id="UP000253034">
    <property type="component" value="Unassembled WGS sequence"/>
</dbReference>
<evidence type="ECO:0000313" key="2">
    <source>
        <dbReference type="Proteomes" id="UP000253034"/>
    </source>
</evidence>
<accession>A0A369BFK2</accession>
<organism evidence="1 2">
    <name type="scientific">Anaerobacterium chartisolvens</name>
    <dbReference type="NCBI Taxonomy" id="1297424"/>
    <lineage>
        <taxon>Bacteria</taxon>
        <taxon>Bacillati</taxon>
        <taxon>Bacillota</taxon>
        <taxon>Clostridia</taxon>
        <taxon>Eubacteriales</taxon>
        <taxon>Oscillospiraceae</taxon>
        <taxon>Anaerobacterium</taxon>
    </lineage>
</organism>
<name>A0A369BFK2_9FIRM</name>
<dbReference type="AlphaFoldDB" id="A0A369BFK2"/>
<gene>
    <name evidence="1" type="ORF">DFR58_10381</name>
</gene>
<comment type="caution">
    <text evidence="1">The sequence shown here is derived from an EMBL/GenBank/DDBJ whole genome shotgun (WGS) entry which is preliminary data.</text>
</comment>
<proteinExistence type="predicted"/>
<protein>
    <submittedName>
        <fullName evidence="1">Uncharacterized protein</fullName>
    </submittedName>
</protein>
<evidence type="ECO:0000313" key="1">
    <source>
        <dbReference type="EMBL" id="RCX19336.1"/>
    </source>
</evidence>
<sequence>MWILIVIMVFVAGIFILFQYPGSKTMSDFRESVDNRIANTQKQTDVFAEADLVGLPAPVQRFFRSCGYLGTPKMSYMKAAFRNVDFILSEKQTIKIDYTQYNFVEKPERFAYIRSSLYCIPFEGLDSYGNGFGSMKGTLGKVIPLFNQQGESMNKSSLITILAECFIVPNVALQNYISWEGIDDTHAKATISYYGISASGVFTFNENGEAISFQTSDRTSIDMSGSVREAEWSAIYSDYMNNNGIRQPRVLKSIWHYVEGDCVYFNENESEVVIKYY</sequence>
<dbReference type="OrthoDB" id="9786534at2"/>